<name>A0ABR3JNL3_9AGAR</name>
<dbReference type="PANTHER" id="PTHR36853:SF1">
    <property type="entry name" value="DUF3844 DOMAIN-CONTAINING PROTEIN"/>
    <property type="match status" value="1"/>
</dbReference>
<gene>
    <name evidence="3" type="ORF">HGRIS_002996</name>
</gene>
<comment type="caution">
    <text evidence="3">The sequence shown here is derived from an EMBL/GenBank/DDBJ whole genome shotgun (WGS) entry which is preliminary data.</text>
</comment>
<protein>
    <recommendedName>
        <fullName evidence="2">Vacuolar sorting protein Vps3844 C-terminal domain-containing protein</fullName>
    </recommendedName>
</protein>
<organism evidence="3 4">
    <name type="scientific">Hohenbuehelia grisea</name>
    <dbReference type="NCBI Taxonomy" id="104357"/>
    <lineage>
        <taxon>Eukaryota</taxon>
        <taxon>Fungi</taxon>
        <taxon>Dikarya</taxon>
        <taxon>Basidiomycota</taxon>
        <taxon>Agaricomycotina</taxon>
        <taxon>Agaricomycetes</taxon>
        <taxon>Agaricomycetidae</taxon>
        <taxon>Agaricales</taxon>
        <taxon>Pleurotineae</taxon>
        <taxon>Pleurotaceae</taxon>
        <taxon>Hohenbuehelia</taxon>
    </lineage>
</organism>
<evidence type="ECO:0000256" key="1">
    <source>
        <dbReference type="SAM" id="Phobius"/>
    </source>
</evidence>
<dbReference type="Proteomes" id="UP001556367">
    <property type="component" value="Unassembled WGS sequence"/>
</dbReference>
<accession>A0ABR3JNL3</accession>
<dbReference type="Pfam" id="PF12955">
    <property type="entry name" value="Vps3844_C"/>
    <property type="match status" value="1"/>
</dbReference>
<keyword evidence="1" id="KW-0812">Transmembrane</keyword>
<dbReference type="InterPro" id="IPR053065">
    <property type="entry name" value="Archenteron_Induction-Rel"/>
</dbReference>
<keyword evidence="1" id="KW-0472">Membrane</keyword>
<dbReference type="InterPro" id="IPR024382">
    <property type="entry name" value="Vps3844_C"/>
</dbReference>
<evidence type="ECO:0000313" key="4">
    <source>
        <dbReference type="Proteomes" id="UP001556367"/>
    </source>
</evidence>
<sequence>MIVRGKDLVLDSGLTRKSAALAAQITPNTLLLVPPGKQPTALMLLASVFALLVSAQASVAANVYLIPPGKSSAAPLSPTDASFTLARHFGLEHLEPEGVTTSFGDEIFVGQGLKNGLLIALQEEDAHAVLPSSIAPSFRISLPAPTSDLYPLISTYIHRARHSYTSVHSAFDQKLRLSAPATDAATVEEMARSVTTFFEGAEEPAFAAMELASLASVRSEFGVESHEYGTAARAVRALISEAVAETNRVNSAFIVYAPPSYVKRELDPRQTQSPLPHHPIPQQPIGSVSTCFTSVEACTNGTSSCSGRGNCAKASKPGRTCFVCSCEVTKSGEGAQTKTQVWAGERCERKDVSSPFVLLAGTVVGIILLIAGSIGLLYGVGSQELPSTLMGGAVNAKRD</sequence>
<proteinExistence type="predicted"/>
<feature type="domain" description="Vacuolar sorting protein Vps3844 C-terminal" evidence="2">
    <location>
        <begin position="291"/>
        <end position="389"/>
    </location>
</feature>
<reference evidence="4" key="1">
    <citation type="submission" date="2024-06" db="EMBL/GenBank/DDBJ databases">
        <title>Multi-omics analyses provide insights into the biosynthesis of the anticancer antibiotic pleurotin in Hohenbuehelia grisea.</title>
        <authorList>
            <person name="Weaver J.A."/>
            <person name="Alberti F."/>
        </authorList>
    </citation>
    <scope>NUCLEOTIDE SEQUENCE [LARGE SCALE GENOMIC DNA]</scope>
    <source>
        <strain evidence="4">T-177</strain>
    </source>
</reference>
<dbReference type="EMBL" id="JASNQZ010000006">
    <property type="protein sequence ID" value="KAL0956888.1"/>
    <property type="molecule type" value="Genomic_DNA"/>
</dbReference>
<dbReference type="PANTHER" id="PTHR36853">
    <property type="entry name" value="EXPRESSED PROTEIN"/>
    <property type="match status" value="1"/>
</dbReference>
<feature type="transmembrane region" description="Helical" evidence="1">
    <location>
        <begin position="356"/>
        <end position="380"/>
    </location>
</feature>
<keyword evidence="1" id="KW-1133">Transmembrane helix</keyword>
<keyword evidence="4" id="KW-1185">Reference proteome</keyword>
<evidence type="ECO:0000259" key="2">
    <source>
        <dbReference type="Pfam" id="PF12955"/>
    </source>
</evidence>
<evidence type="ECO:0000313" key="3">
    <source>
        <dbReference type="EMBL" id="KAL0956888.1"/>
    </source>
</evidence>